<dbReference type="InterPro" id="IPR020094">
    <property type="entry name" value="TruA/RsuA/RluB/E/F_N"/>
</dbReference>
<dbReference type="SUPFAM" id="SSF55120">
    <property type="entry name" value="Pseudouridine synthase"/>
    <property type="match status" value="1"/>
</dbReference>
<dbReference type="CDD" id="cd00165">
    <property type="entry name" value="S4"/>
    <property type="match status" value="1"/>
</dbReference>
<dbReference type="GO" id="GO:0120159">
    <property type="term" value="F:rRNA pseudouridine synthase activity"/>
    <property type="evidence" value="ECO:0007669"/>
    <property type="project" value="UniProtKB-ARBA"/>
</dbReference>
<dbReference type="EMBL" id="QKVK01000001">
    <property type="protein sequence ID" value="PZF78426.1"/>
    <property type="molecule type" value="Genomic_DNA"/>
</dbReference>
<dbReference type="InterPro" id="IPR042092">
    <property type="entry name" value="PsdUridine_s_RsuA/RluB/E/F_cat"/>
</dbReference>
<dbReference type="Gene3D" id="3.30.70.1560">
    <property type="entry name" value="Alpha-L RNA-binding motif"/>
    <property type="match status" value="1"/>
</dbReference>
<evidence type="ECO:0000256" key="6">
    <source>
        <dbReference type="RuleBase" id="RU003887"/>
    </source>
</evidence>
<keyword evidence="3 5" id="KW-0694">RNA-binding</keyword>
<protein>
    <recommendedName>
        <fullName evidence="6">Pseudouridine synthase</fullName>
        <ecNumber evidence="6">5.4.99.-</ecNumber>
    </recommendedName>
</protein>
<evidence type="ECO:0000256" key="5">
    <source>
        <dbReference type="PROSITE-ProRule" id="PRU00182"/>
    </source>
</evidence>
<evidence type="ECO:0000313" key="8">
    <source>
        <dbReference type="EMBL" id="PZF78426.1"/>
    </source>
</evidence>
<dbReference type="Pfam" id="PF01479">
    <property type="entry name" value="S4"/>
    <property type="match status" value="1"/>
</dbReference>
<dbReference type="RefSeq" id="WP_111195753.1">
    <property type="nucleotide sequence ID" value="NZ_QKVK01000001.1"/>
</dbReference>
<feature type="domain" description="RNA-binding S4" evidence="7">
    <location>
        <begin position="1"/>
        <end position="59"/>
    </location>
</feature>
<proteinExistence type="inferred from homology"/>
<dbReference type="PANTHER" id="PTHR47683">
    <property type="entry name" value="PSEUDOURIDINE SYNTHASE FAMILY PROTEIN-RELATED"/>
    <property type="match status" value="1"/>
</dbReference>
<evidence type="ECO:0000256" key="1">
    <source>
        <dbReference type="ARBA" id="ARBA00000073"/>
    </source>
</evidence>
<dbReference type="InterPro" id="IPR002942">
    <property type="entry name" value="S4_RNA-bd"/>
</dbReference>
<dbReference type="InterPro" id="IPR036986">
    <property type="entry name" value="S4_RNA-bd_sf"/>
</dbReference>
<dbReference type="InterPro" id="IPR050343">
    <property type="entry name" value="RsuA_PseudoU_synthase"/>
</dbReference>
<keyword evidence="4 6" id="KW-0413">Isomerase</keyword>
<dbReference type="Gene3D" id="3.10.290.10">
    <property type="entry name" value="RNA-binding S4 domain"/>
    <property type="match status" value="1"/>
</dbReference>
<dbReference type="SMART" id="SM00363">
    <property type="entry name" value="S4"/>
    <property type="match status" value="1"/>
</dbReference>
<dbReference type="AlphaFoldDB" id="A0A2W2BY91"/>
<comment type="catalytic activity">
    <reaction evidence="1">
        <text>a uridine in RNA = a pseudouridine in RNA</text>
        <dbReference type="Rhea" id="RHEA:48348"/>
        <dbReference type="Rhea" id="RHEA-COMP:12068"/>
        <dbReference type="Rhea" id="RHEA-COMP:12069"/>
        <dbReference type="ChEBI" id="CHEBI:65314"/>
        <dbReference type="ChEBI" id="CHEBI:65315"/>
    </reaction>
</comment>
<comment type="caution">
    <text evidence="8">The sequence shown here is derived from an EMBL/GenBank/DDBJ whole genome shotgun (WGS) entry which is preliminary data.</text>
</comment>
<dbReference type="NCBIfam" id="TIGR00093">
    <property type="entry name" value="pseudouridine synthase"/>
    <property type="match status" value="1"/>
</dbReference>
<dbReference type="InterPro" id="IPR018496">
    <property type="entry name" value="PsdUridine_synth_RsuA/RluB_CS"/>
</dbReference>
<dbReference type="PANTHER" id="PTHR47683:SF3">
    <property type="entry name" value="RIBOSOMAL LARGE SUBUNIT PSEUDOURIDINE SYNTHASE B"/>
    <property type="match status" value="1"/>
</dbReference>
<evidence type="ECO:0000259" key="7">
    <source>
        <dbReference type="SMART" id="SM00363"/>
    </source>
</evidence>
<dbReference type="SUPFAM" id="SSF55174">
    <property type="entry name" value="Alpha-L RNA-binding motif"/>
    <property type="match status" value="1"/>
</dbReference>
<reference evidence="9" key="1">
    <citation type="submission" date="2018-06" db="EMBL/GenBank/DDBJ databases">
        <title>Aestuariibacter litoralis strain KCTC 52945T.</title>
        <authorList>
            <person name="Li X."/>
            <person name="Salam N."/>
            <person name="Li J.-L."/>
            <person name="Chen Y.-M."/>
            <person name="Yang Z.-W."/>
            <person name="Zhang L.-Y."/>
            <person name="Han M.-X."/>
            <person name="Xiao M."/>
            <person name="Li W.-J."/>
        </authorList>
    </citation>
    <scope>NUCLEOTIDE SEQUENCE [LARGE SCALE GENOMIC DNA]</scope>
    <source>
        <strain evidence="9">KCTC 52945</strain>
    </source>
</reference>
<evidence type="ECO:0000256" key="2">
    <source>
        <dbReference type="ARBA" id="ARBA00008348"/>
    </source>
</evidence>
<dbReference type="InterPro" id="IPR006145">
    <property type="entry name" value="PsdUridine_synth_RsuA/RluA"/>
</dbReference>
<dbReference type="Pfam" id="PF00849">
    <property type="entry name" value="PseudoU_synth_2"/>
    <property type="match status" value="1"/>
</dbReference>
<dbReference type="PROSITE" id="PS50889">
    <property type="entry name" value="S4"/>
    <property type="match status" value="1"/>
</dbReference>
<dbReference type="InterPro" id="IPR020103">
    <property type="entry name" value="PsdUridine_synth_cat_dom_sf"/>
</dbReference>
<organism evidence="8 9">
    <name type="scientific">Aestuariivirga litoralis</name>
    <dbReference type="NCBI Taxonomy" id="2650924"/>
    <lineage>
        <taxon>Bacteria</taxon>
        <taxon>Pseudomonadati</taxon>
        <taxon>Pseudomonadota</taxon>
        <taxon>Alphaproteobacteria</taxon>
        <taxon>Hyphomicrobiales</taxon>
        <taxon>Aestuariivirgaceae</taxon>
        <taxon>Aestuariivirga</taxon>
    </lineage>
</organism>
<evidence type="ECO:0000256" key="4">
    <source>
        <dbReference type="ARBA" id="ARBA00023235"/>
    </source>
</evidence>
<accession>A0A2W2BY91</accession>
<keyword evidence="9" id="KW-1185">Reference proteome</keyword>
<dbReference type="GO" id="GO:0000455">
    <property type="term" value="P:enzyme-directed rRNA pseudouridine synthesis"/>
    <property type="evidence" value="ECO:0007669"/>
    <property type="project" value="UniProtKB-ARBA"/>
</dbReference>
<dbReference type="PROSITE" id="PS01149">
    <property type="entry name" value="PSI_RSU"/>
    <property type="match status" value="1"/>
</dbReference>
<dbReference type="EC" id="5.4.99.-" evidence="6"/>
<dbReference type="GO" id="GO:0003723">
    <property type="term" value="F:RNA binding"/>
    <property type="evidence" value="ECO:0007669"/>
    <property type="project" value="UniProtKB-KW"/>
</dbReference>
<gene>
    <name evidence="8" type="ORF">DK847_00990</name>
</gene>
<evidence type="ECO:0000313" key="9">
    <source>
        <dbReference type="Proteomes" id="UP000248795"/>
    </source>
</evidence>
<dbReference type="Gene3D" id="3.30.70.580">
    <property type="entry name" value="Pseudouridine synthase I, catalytic domain, N-terminal subdomain"/>
    <property type="match status" value="1"/>
</dbReference>
<dbReference type="Proteomes" id="UP000248795">
    <property type="component" value="Unassembled WGS sequence"/>
</dbReference>
<dbReference type="InterPro" id="IPR000748">
    <property type="entry name" value="PsdUridine_synth_RsuA/RluB/E/F"/>
</dbReference>
<evidence type="ECO:0000256" key="3">
    <source>
        <dbReference type="ARBA" id="ARBA00022884"/>
    </source>
</evidence>
<name>A0A2W2BY91_9HYPH</name>
<sequence>MRLNVYLQKAGAGSRREAERLVADGRVTVNGVKATPTTPVEEGDTVLIDNRPVAPDTKPLPRLFLLHKPVDVLVTHRDHKGRKTIFDLPALNPPQWTNRHPRVMNVGRLDVNSEGLLVLSSDGPLAQAMMSPDNALARLYRVRVRGQLTRDNIDAIAAGITIDDVEYRGAEFVEEYGQEGRANRWYRCVLTEGKNREIRKLFDHFGCVVNRLVRLQYGPFTLGDMEPGDIREVPPAQVKALIDELARKGAKL</sequence>
<comment type="similarity">
    <text evidence="2 6">Belongs to the pseudouridine synthase RsuA family.</text>
</comment>